<accession>A0ABR3NR99</accession>
<name>A0ABR3NR99_9TELE</name>
<dbReference type="InterPro" id="IPR041588">
    <property type="entry name" value="Integrase_H2C2"/>
</dbReference>
<evidence type="ECO:0000256" key="1">
    <source>
        <dbReference type="ARBA" id="ARBA00039658"/>
    </source>
</evidence>
<sequence>MVHTKQRLRDLYWWPGMDCQVENAIKACSTCLQHDKMANTHVAPLCSVPTPTSAWEKLAIDVVRPLNNAPQGCCFAMTLIYSYSKWPEIAFAPDVHSATVVKFLSTVFS</sequence>
<evidence type="ECO:0000313" key="3">
    <source>
        <dbReference type="EMBL" id="KAL1279551.1"/>
    </source>
</evidence>
<dbReference type="PANTHER" id="PTHR37984:SF15">
    <property type="entry name" value="INTEGRASE CATALYTIC DOMAIN-CONTAINING PROTEIN"/>
    <property type="match status" value="1"/>
</dbReference>
<protein>
    <recommendedName>
        <fullName evidence="1">Gypsy retrotransposon integrase-like protein 1</fullName>
    </recommendedName>
</protein>
<keyword evidence="4" id="KW-1185">Reference proteome</keyword>
<dbReference type="Proteomes" id="UP001558613">
    <property type="component" value="Unassembled WGS sequence"/>
</dbReference>
<organism evidence="3 4">
    <name type="scientific">Cirrhinus molitorella</name>
    <name type="common">mud carp</name>
    <dbReference type="NCBI Taxonomy" id="172907"/>
    <lineage>
        <taxon>Eukaryota</taxon>
        <taxon>Metazoa</taxon>
        <taxon>Chordata</taxon>
        <taxon>Craniata</taxon>
        <taxon>Vertebrata</taxon>
        <taxon>Euteleostomi</taxon>
        <taxon>Actinopterygii</taxon>
        <taxon>Neopterygii</taxon>
        <taxon>Teleostei</taxon>
        <taxon>Ostariophysi</taxon>
        <taxon>Cypriniformes</taxon>
        <taxon>Cyprinidae</taxon>
        <taxon>Labeoninae</taxon>
        <taxon>Labeonini</taxon>
        <taxon>Cirrhinus</taxon>
    </lineage>
</organism>
<gene>
    <name evidence="3" type="ORF">QQF64_026224</name>
</gene>
<dbReference type="InterPro" id="IPR036397">
    <property type="entry name" value="RNaseH_sf"/>
</dbReference>
<dbReference type="EMBL" id="JAYMGO010000003">
    <property type="protein sequence ID" value="KAL1279551.1"/>
    <property type="molecule type" value="Genomic_DNA"/>
</dbReference>
<comment type="caution">
    <text evidence="3">The sequence shown here is derived from an EMBL/GenBank/DDBJ whole genome shotgun (WGS) entry which is preliminary data.</text>
</comment>
<evidence type="ECO:0000313" key="4">
    <source>
        <dbReference type="Proteomes" id="UP001558613"/>
    </source>
</evidence>
<dbReference type="PANTHER" id="PTHR37984">
    <property type="entry name" value="PROTEIN CBG26694"/>
    <property type="match status" value="1"/>
</dbReference>
<proteinExistence type="predicted"/>
<dbReference type="Pfam" id="PF17921">
    <property type="entry name" value="Integrase_H2C2"/>
    <property type="match status" value="1"/>
</dbReference>
<reference evidence="3 4" key="1">
    <citation type="submission" date="2023-09" db="EMBL/GenBank/DDBJ databases">
        <authorList>
            <person name="Wang M."/>
        </authorList>
    </citation>
    <scope>NUCLEOTIDE SEQUENCE [LARGE SCALE GENOMIC DNA]</scope>
    <source>
        <strain evidence="3">GT-2023</strain>
        <tissue evidence="3">Liver</tissue>
    </source>
</reference>
<dbReference type="Gene3D" id="3.30.420.10">
    <property type="entry name" value="Ribonuclease H-like superfamily/Ribonuclease H"/>
    <property type="match status" value="1"/>
</dbReference>
<dbReference type="Gene3D" id="1.10.340.70">
    <property type="match status" value="1"/>
</dbReference>
<evidence type="ECO:0000259" key="2">
    <source>
        <dbReference type="Pfam" id="PF17921"/>
    </source>
</evidence>
<dbReference type="InterPro" id="IPR050951">
    <property type="entry name" value="Retrovirus_Pol_polyprotein"/>
</dbReference>
<feature type="domain" description="Integrase zinc-binding" evidence="2">
    <location>
        <begin position="3"/>
        <end position="34"/>
    </location>
</feature>